<dbReference type="Pfam" id="PF20700">
    <property type="entry name" value="Mutator"/>
    <property type="match status" value="1"/>
</dbReference>
<sequence length="234" mass="25847">MGNKKCKKKLCKTKRNSKLQQGFRLQDYECSIFCKLHDKICDEWEEVAAQVMEEAAAKERKAALDEGRTKNGIAVIDVYVDACWSMRSYGNNYKASSGAAAIIAISHGIKNEEIALEQLAVQERVNIEPCGIFIDEELPFIGASPDGLIGSDTCVEIKCPVVAYKMDCSLRPQKDYFRDRIVFTWSLSTNISSSSSSSSSSSLDLQPVAMTERDKSRYTEGSVNIGGSVDSILD</sequence>
<name>A0A4C1WMT6_EUMVA</name>
<evidence type="ECO:0000259" key="1">
    <source>
        <dbReference type="Pfam" id="PF20700"/>
    </source>
</evidence>
<dbReference type="OrthoDB" id="6155932at2759"/>
<dbReference type="PANTHER" id="PTHR46609:SF8">
    <property type="entry name" value="YQAJ VIRAL RECOMBINASE DOMAIN-CONTAINING PROTEIN"/>
    <property type="match status" value="1"/>
</dbReference>
<accession>A0A4C1WMT6</accession>
<feature type="domain" description="Mutator-like transposase" evidence="1">
    <location>
        <begin position="32"/>
        <end position="107"/>
    </location>
</feature>
<dbReference type="SUPFAM" id="SSF52980">
    <property type="entry name" value="Restriction endonuclease-like"/>
    <property type="match status" value="1"/>
</dbReference>
<comment type="caution">
    <text evidence="2">The sequence shown here is derived from an EMBL/GenBank/DDBJ whole genome shotgun (WGS) entry which is preliminary data.</text>
</comment>
<dbReference type="AlphaFoldDB" id="A0A4C1WMT6"/>
<dbReference type="InterPro" id="IPR011604">
    <property type="entry name" value="PDDEXK-like_dom_sf"/>
</dbReference>
<evidence type="ECO:0000313" key="2">
    <source>
        <dbReference type="EMBL" id="GBP52708.1"/>
    </source>
</evidence>
<dbReference type="GO" id="GO:0006281">
    <property type="term" value="P:DNA repair"/>
    <property type="evidence" value="ECO:0007669"/>
    <property type="project" value="UniProtKB-ARBA"/>
</dbReference>
<dbReference type="Gene3D" id="3.90.320.10">
    <property type="match status" value="1"/>
</dbReference>
<dbReference type="InterPro" id="IPR011335">
    <property type="entry name" value="Restrct_endonuc-II-like"/>
</dbReference>
<dbReference type="Proteomes" id="UP000299102">
    <property type="component" value="Unassembled WGS sequence"/>
</dbReference>
<organism evidence="2 3">
    <name type="scientific">Eumeta variegata</name>
    <name type="common">Bagworm moth</name>
    <name type="synonym">Eumeta japonica</name>
    <dbReference type="NCBI Taxonomy" id="151549"/>
    <lineage>
        <taxon>Eukaryota</taxon>
        <taxon>Metazoa</taxon>
        <taxon>Ecdysozoa</taxon>
        <taxon>Arthropoda</taxon>
        <taxon>Hexapoda</taxon>
        <taxon>Insecta</taxon>
        <taxon>Pterygota</taxon>
        <taxon>Neoptera</taxon>
        <taxon>Endopterygota</taxon>
        <taxon>Lepidoptera</taxon>
        <taxon>Glossata</taxon>
        <taxon>Ditrysia</taxon>
        <taxon>Tineoidea</taxon>
        <taxon>Psychidae</taxon>
        <taxon>Oiketicinae</taxon>
        <taxon>Eumeta</taxon>
    </lineage>
</organism>
<gene>
    <name evidence="2" type="ORF">EVAR_43909_1</name>
</gene>
<dbReference type="InterPro" id="IPR049012">
    <property type="entry name" value="Mutator_transp_dom"/>
</dbReference>
<proteinExistence type="predicted"/>
<dbReference type="PANTHER" id="PTHR46609">
    <property type="entry name" value="EXONUCLEASE, PHAGE-TYPE/RECB, C-TERMINAL DOMAIN-CONTAINING PROTEIN"/>
    <property type="match status" value="1"/>
</dbReference>
<evidence type="ECO:0000313" key="3">
    <source>
        <dbReference type="Proteomes" id="UP000299102"/>
    </source>
</evidence>
<protein>
    <recommendedName>
        <fullName evidence="1">Mutator-like transposase domain-containing protein</fullName>
    </recommendedName>
</protein>
<dbReference type="InterPro" id="IPR051703">
    <property type="entry name" value="NF-kappa-B_Signaling_Reg"/>
</dbReference>
<dbReference type="EMBL" id="BGZK01000608">
    <property type="protein sequence ID" value="GBP52708.1"/>
    <property type="molecule type" value="Genomic_DNA"/>
</dbReference>
<reference evidence="2 3" key="1">
    <citation type="journal article" date="2019" name="Commun. Biol.">
        <title>The bagworm genome reveals a unique fibroin gene that provides high tensile strength.</title>
        <authorList>
            <person name="Kono N."/>
            <person name="Nakamura H."/>
            <person name="Ohtoshi R."/>
            <person name="Tomita M."/>
            <person name="Numata K."/>
            <person name="Arakawa K."/>
        </authorList>
    </citation>
    <scope>NUCLEOTIDE SEQUENCE [LARGE SCALE GENOMIC DNA]</scope>
</reference>
<keyword evidence="3" id="KW-1185">Reference proteome</keyword>